<comment type="similarity">
    <text evidence="2">Belongs to the CRIPT family.</text>
</comment>
<dbReference type="eggNOG" id="KOG3476">
    <property type="taxonomic scope" value="Eukaryota"/>
</dbReference>
<dbReference type="GO" id="GO:0008017">
    <property type="term" value="F:microtubule binding"/>
    <property type="evidence" value="ECO:0007669"/>
    <property type="project" value="TreeGrafter"/>
</dbReference>
<evidence type="ECO:0000313" key="11">
    <source>
        <dbReference type="Proteomes" id="UP000002630"/>
    </source>
</evidence>
<keyword evidence="6" id="KW-0747">Spliceosome</keyword>
<evidence type="ECO:0000256" key="8">
    <source>
        <dbReference type="ARBA" id="ARBA00032518"/>
    </source>
</evidence>
<organism evidence="10 11">
    <name type="scientific">Ectocarpus siliculosus</name>
    <name type="common">Brown alga</name>
    <name type="synonym">Conferva siliculosa</name>
    <dbReference type="NCBI Taxonomy" id="2880"/>
    <lineage>
        <taxon>Eukaryota</taxon>
        <taxon>Sar</taxon>
        <taxon>Stramenopiles</taxon>
        <taxon>Ochrophyta</taxon>
        <taxon>PX clade</taxon>
        <taxon>Phaeophyceae</taxon>
        <taxon>Ectocarpales</taxon>
        <taxon>Ectocarpaceae</taxon>
        <taxon>Ectocarpus</taxon>
    </lineage>
</organism>
<evidence type="ECO:0000313" key="10">
    <source>
        <dbReference type="EMBL" id="CBJ30127.1"/>
    </source>
</evidence>
<dbReference type="InParanoid" id="D7FN66"/>
<dbReference type="EMBL" id="FN649741">
    <property type="protein sequence ID" value="CBJ30127.1"/>
    <property type="molecule type" value="Genomic_DNA"/>
</dbReference>
<dbReference type="GO" id="GO:0005681">
    <property type="term" value="C:spliceosomal complex"/>
    <property type="evidence" value="ECO:0007669"/>
    <property type="project" value="UniProtKB-KW"/>
</dbReference>
<evidence type="ECO:0000256" key="3">
    <source>
        <dbReference type="ARBA" id="ARBA00018615"/>
    </source>
</evidence>
<evidence type="ECO:0000256" key="6">
    <source>
        <dbReference type="ARBA" id="ARBA00022728"/>
    </source>
</evidence>
<dbReference type="OrthoDB" id="147332at2759"/>
<reference evidence="10 11" key="1">
    <citation type="journal article" date="2010" name="Nature">
        <title>The Ectocarpus genome and the independent evolution of multicellularity in brown algae.</title>
        <authorList>
            <person name="Cock J.M."/>
            <person name="Sterck L."/>
            <person name="Rouze P."/>
            <person name="Scornet D."/>
            <person name="Allen A.E."/>
            <person name="Amoutzias G."/>
            <person name="Anthouard V."/>
            <person name="Artiguenave F."/>
            <person name="Aury J.M."/>
            <person name="Badger J.H."/>
            <person name="Beszteri B."/>
            <person name="Billiau K."/>
            <person name="Bonnet E."/>
            <person name="Bothwell J.H."/>
            <person name="Bowler C."/>
            <person name="Boyen C."/>
            <person name="Brownlee C."/>
            <person name="Carrano C.J."/>
            <person name="Charrier B."/>
            <person name="Cho G.Y."/>
            <person name="Coelho S.M."/>
            <person name="Collen J."/>
            <person name="Corre E."/>
            <person name="Da Silva C."/>
            <person name="Delage L."/>
            <person name="Delaroque N."/>
            <person name="Dittami S.M."/>
            <person name="Doulbeau S."/>
            <person name="Elias M."/>
            <person name="Farnham G."/>
            <person name="Gachon C.M."/>
            <person name="Gschloessl B."/>
            <person name="Heesch S."/>
            <person name="Jabbari K."/>
            <person name="Jubin C."/>
            <person name="Kawai H."/>
            <person name="Kimura K."/>
            <person name="Kloareg B."/>
            <person name="Kupper F.C."/>
            <person name="Lang D."/>
            <person name="Le Bail A."/>
            <person name="Leblanc C."/>
            <person name="Lerouge P."/>
            <person name="Lohr M."/>
            <person name="Lopez P.J."/>
            <person name="Martens C."/>
            <person name="Maumus F."/>
            <person name="Michel G."/>
            <person name="Miranda-Saavedra D."/>
            <person name="Morales J."/>
            <person name="Moreau H."/>
            <person name="Motomura T."/>
            <person name="Nagasato C."/>
            <person name="Napoli C.A."/>
            <person name="Nelson D.R."/>
            <person name="Nyvall-Collen P."/>
            <person name="Peters A.F."/>
            <person name="Pommier C."/>
            <person name="Potin P."/>
            <person name="Poulain J."/>
            <person name="Quesneville H."/>
            <person name="Read B."/>
            <person name="Rensing S.A."/>
            <person name="Ritter A."/>
            <person name="Rousvoal S."/>
            <person name="Samanta M."/>
            <person name="Samson G."/>
            <person name="Schroeder D.C."/>
            <person name="Segurens B."/>
            <person name="Strittmatter M."/>
            <person name="Tonon T."/>
            <person name="Tregear J.W."/>
            <person name="Valentin K."/>
            <person name="von Dassow P."/>
            <person name="Yamagishi T."/>
            <person name="Van de Peer Y."/>
            <person name="Wincker P."/>
        </authorList>
    </citation>
    <scope>NUCLEOTIDE SEQUENCE [LARGE SCALE GENOMIC DNA]</scope>
    <source>
        <strain evidence="11">Ec32 / CCAP1310/4</strain>
    </source>
</reference>
<dbReference type="OMA" id="MPCDKCE"/>
<dbReference type="STRING" id="2880.D7FN66"/>
<sequence length="104" mass="11753">MVCEKCETKLSKVIVPDKWKDGARNTTGGDSGGRRVGHENMLLKHGAAKRRNNRFTPLTRVCRICKTKVNQDHHYCQECAFSKGICGMCGRKTDDITNQRRTAK</sequence>
<keyword evidence="7" id="KW-0508">mRNA splicing</keyword>
<gene>
    <name evidence="10" type="ORF">Esi_0175_0051</name>
</gene>
<dbReference type="GO" id="GO:0031122">
    <property type="term" value="P:cytoplasmic microtubule organization"/>
    <property type="evidence" value="ECO:0007669"/>
    <property type="project" value="TreeGrafter"/>
</dbReference>
<accession>D7FN66</accession>
<name>D7FN66_ECTSI</name>
<dbReference type="GO" id="GO:0006397">
    <property type="term" value="P:mRNA processing"/>
    <property type="evidence" value="ECO:0007669"/>
    <property type="project" value="UniProtKB-KW"/>
</dbReference>
<evidence type="ECO:0000256" key="5">
    <source>
        <dbReference type="ARBA" id="ARBA00022664"/>
    </source>
</evidence>
<protein>
    <recommendedName>
        <fullName evidence="3">Cysteine-rich PDZ-binding protein</fullName>
    </recommendedName>
    <alternativeName>
        <fullName evidence="8">Cysteine-rich interactor of PDZ three</fullName>
    </alternativeName>
</protein>
<keyword evidence="4" id="KW-0963">Cytoplasm</keyword>
<evidence type="ECO:0000256" key="7">
    <source>
        <dbReference type="ARBA" id="ARBA00023187"/>
    </source>
</evidence>
<keyword evidence="5" id="KW-0507">mRNA processing</keyword>
<dbReference type="GO" id="GO:0008380">
    <property type="term" value="P:RNA splicing"/>
    <property type="evidence" value="ECO:0007669"/>
    <property type="project" value="UniProtKB-KW"/>
</dbReference>
<dbReference type="PANTHER" id="PTHR11805">
    <property type="entry name" value="CYSTEINE-RICH PDZ-BINDING PROTEIN"/>
    <property type="match status" value="1"/>
</dbReference>
<feature type="region of interest" description="Disordered" evidence="9">
    <location>
        <begin position="19"/>
        <end position="38"/>
    </location>
</feature>
<comment type="subcellular location">
    <subcellularLocation>
        <location evidence="1">Cytoplasm</location>
    </subcellularLocation>
</comment>
<evidence type="ECO:0000256" key="2">
    <source>
        <dbReference type="ARBA" id="ARBA00009021"/>
    </source>
</evidence>
<dbReference type="GO" id="GO:0005737">
    <property type="term" value="C:cytoplasm"/>
    <property type="evidence" value="ECO:0007669"/>
    <property type="project" value="UniProtKB-SubCell"/>
</dbReference>
<evidence type="ECO:0000256" key="1">
    <source>
        <dbReference type="ARBA" id="ARBA00004496"/>
    </source>
</evidence>
<dbReference type="Proteomes" id="UP000002630">
    <property type="component" value="Linkage Group LG16"/>
</dbReference>
<dbReference type="Pfam" id="PF10235">
    <property type="entry name" value="Cript"/>
    <property type="match status" value="1"/>
</dbReference>
<dbReference type="InterPro" id="IPR019367">
    <property type="entry name" value="PDZ-binding_CRIPT"/>
</dbReference>
<dbReference type="AlphaFoldDB" id="D7FN66"/>
<dbReference type="GO" id="GO:0030165">
    <property type="term" value="F:PDZ domain binding"/>
    <property type="evidence" value="ECO:0007669"/>
    <property type="project" value="TreeGrafter"/>
</dbReference>
<proteinExistence type="inferred from homology"/>
<evidence type="ECO:0000256" key="4">
    <source>
        <dbReference type="ARBA" id="ARBA00022490"/>
    </source>
</evidence>
<dbReference type="FunCoup" id="D7FN66">
    <property type="interactions" value="68"/>
</dbReference>
<dbReference type="EMBL" id="FN648255">
    <property type="protein sequence ID" value="CBJ30127.1"/>
    <property type="molecule type" value="Genomic_DNA"/>
</dbReference>
<evidence type="ECO:0000256" key="9">
    <source>
        <dbReference type="SAM" id="MobiDB-lite"/>
    </source>
</evidence>
<dbReference type="PANTHER" id="PTHR11805:SF1">
    <property type="entry name" value="CYSTEINE-RICH PDZ-BINDING PROTEIN"/>
    <property type="match status" value="1"/>
</dbReference>
<keyword evidence="11" id="KW-1185">Reference proteome</keyword>